<accession>A0A7W6NZU0</accession>
<evidence type="ECO:0008006" key="3">
    <source>
        <dbReference type="Google" id="ProtNLM"/>
    </source>
</evidence>
<dbReference type="AlphaFoldDB" id="A0A7W6NZU0"/>
<sequence length="329" mass="34040">MLLLAFLLAAPVPQDDPEKLYGDWVVACDNLHRCEMTSLFPNDDTAPADDSAYEATMSLSREAGPAGALTVEVWPSGALKGKASIRIDDAVVATGTISDESLTFRGADASRIAAAMPNGKVLALVDGTGKPVARISLAGSSASLRHIDANQGRAGTVTALVARGARSASAVPAARPPEQIVGLRPSGKAATVSRAMRAGMEKQSECDGLDGGVGSVPEVDTYALGGGKTLALLPCGSGAYNFSSVAFIVAGGKAVRADLDGSDGVLVNASFDNGMLSTHNKGRGVGDCGSSETYVWDGRRFRLTEARVMSECRGSTNWLATYRARAVFR</sequence>
<name>A0A7W6NZU0_9SPHN</name>
<dbReference type="Proteomes" id="UP000557392">
    <property type="component" value="Unassembled WGS sequence"/>
</dbReference>
<gene>
    <name evidence="1" type="ORF">GGR46_004578</name>
</gene>
<dbReference type="RefSeq" id="WP_184000333.1">
    <property type="nucleotide sequence ID" value="NZ_JACIEH010000004.1"/>
</dbReference>
<dbReference type="EMBL" id="JACIEH010000004">
    <property type="protein sequence ID" value="MBB4100989.1"/>
    <property type="molecule type" value="Genomic_DNA"/>
</dbReference>
<comment type="caution">
    <text evidence="1">The sequence shown here is derived from an EMBL/GenBank/DDBJ whole genome shotgun (WGS) entry which is preliminary data.</text>
</comment>
<dbReference type="Pfam" id="PF06674">
    <property type="entry name" value="DUF1176"/>
    <property type="match status" value="1"/>
</dbReference>
<protein>
    <recommendedName>
        <fullName evidence="3">DUF1176 domain-containing protein</fullName>
    </recommendedName>
</protein>
<dbReference type="InterPro" id="IPR009560">
    <property type="entry name" value="DUF1176"/>
</dbReference>
<reference evidence="1 2" key="1">
    <citation type="submission" date="2020-08" db="EMBL/GenBank/DDBJ databases">
        <title>Genomic Encyclopedia of Type Strains, Phase IV (KMG-IV): sequencing the most valuable type-strain genomes for metagenomic binning, comparative biology and taxonomic classification.</title>
        <authorList>
            <person name="Goeker M."/>
        </authorList>
    </citation>
    <scope>NUCLEOTIDE SEQUENCE [LARGE SCALE GENOMIC DNA]</scope>
    <source>
        <strain evidence="1 2">DSM 101806</strain>
    </source>
</reference>
<organism evidence="1 2">
    <name type="scientific">Sphingomonas kyeonggiensis</name>
    <dbReference type="NCBI Taxonomy" id="1268553"/>
    <lineage>
        <taxon>Bacteria</taxon>
        <taxon>Pseudomonadati</taxon>
        <taxon>Pseudomonadota</taxon>
        <taxon>Alphaproteobacteria</taxon>
        <taxon>Sphingomonadales</taxon>
        <taxon>Sphingomonadaceae</taxon>
        <taxon>Sphingomonas</taxon>
    </lineage>
</organism>
<keyword evidence="2" id="KW-1185">Reference proteome</keyword>
<evidence type="ECO:0000313" key="1">
    <source>
        <dbReference type="EMBL" id="MBB4100989.1"/>
    </source>
</evidence>
<proteinExistence type="predicted"/>
<evidence type="ECO:0000313" key="2">
    <source>
        <dbReference type="Proteomes" id="UP000557392"/>
    </source>
</evidence>